<dbReference type="Gene3D" id="3.50.30.10">
    <property type="entry name" value="Phosphohistidine domain"/>
    <property type="match status" value="1"/>
</dbReference>
<evidence type="ECO:0000259" key="16">
    <source>
        <dbReference type="Pfam" id="PF00391"/>
    </source>
</evidence>
<name>A0ABV5UXD6_9MICC</name>
<evidence type="ECO:0000256" key="5">
    <source>
        <dbReference type="ARBA" id="ARBA00011996"/>
    </source>
</evidence>
<keyword evidence="20" id="KW-1185">Reference proteome</keyword>
<accession>A0ABV5UXD6</accession>
<dbReference type="Pfam" id="PF02896">
    <property type="entry name" value="PEP-utilizers_C"/>
    <property type="match status" value="1"/>
</dbReference>
<dbReference type="NCBIfam" id="NF005057">
    <property type="entry name" value="PRK06464.1"/>
    <property type="match status" value="1"/>
</dbReference>
<dbReference type="RefSeq" id="WP_376955425.1">
    <property type="nucleotide sequence ID" value="NZ_BAABED010000001.1"/>
</dbReference>
<dbReference type="InterPro" id="IPR036637">
    <property type="entry name" value="Phosphohistidine_dom_sf"/>
</dbReference>
<dbReference type="Gene3D" id="3.30.1490.20">
    <property type="entry name" value="ATP-grasp fold, A domain"/>
    <property type="match status" value="1"/>
</dbReference>
<evidence type="ECO:0000259" key="18">
    <source>
        <dbReference type="Pfam" id="PF02896"/>
    </source>
</evidence>
<keyword evidence="10 15" id="KW-0418">Kinase</keyword>
<dbReference type="GO" id="GO:0008986">
    <property type="term" value="F:pyruvate, water dikinase activity"/>
    <property type="evidence" value="ECO:0007669"/>
    <property type="project" value="UniProtKB-EC"/>
</dbReference>
<evidence type="ECO:0000256" key="2">
    <source>
        <dbReference type="ARBA" id="ARBA00002988"/>
    </source>
</evidence>
<comment type="cofactor">
    <cofactor evidence="1 15">
        <name>Mg(2+)</name>
        <dbReference type="ChEBI" id="CHEBI:18420"/>
    </cofactor>
</comment>
<sequence length="801" mass="86430">MDARSVVWLEDVRATDVPEVGGKNASSGEMIHALASEGIRVPDGFATTAAAFRNFLSWNQLGPRLSKVASDYQEGTLSLRSTGAAMRSMVLDGKIPPDLEEGIRAKYRELAARAGRHDPAVAVRSSATAEDLPDASFAGQQETFLNVRGEQQLLDACLRCFASLFTDRAITYRELMNFGESGVALSVGVQLMVRSDIGASGVMFSLDTETGFPRAAVISANWGLGETVVQGTVNPDKYGVFKPLLASPTLSPVIEKTKGTKLQKLVYRTGDDGGTVMVDNTESEQQAFVLQDQDIVQLARWAVRIENHYGCPMDMEWAKDGESGELFIVQARPETVQARKSSTLLVTHHLTGQGRLLVEGAAIGDSISSGPACVIRQASDIDRFIDGAVLVTEQTDPDWVPVMKRARAIITDRGGATSHAAIVSRELGITAVVGTSSATSVIEDGQSVTVSCADGDTGHVYDGILASTTEEVDLGSLPPTRTDVMLTIASPSAAFKWWRLPARGIGLARMEFVINDMVRIHPMAAAFPGRITSVEERRAVAELAKGYNDPAEYFVDTLARGLAKLAAPFYPAPVIVRLSDFKTNEYAHLIGGSAFEQAEANPMIGFRGASRYYHPKYRAGFDLECGAIKRLREHCGFKNAMVMVPFCRTVDEADRVLAVMAENGLVRGENGLQIYMMCEIPSNVILAEQFATRFDGFSIGSNDLTQLVLGVDRDSAQLAALFDERNEAVMAMIREVIRKAHASGIRIGICGQGPSNYPEFAEFLVAEGIDSISLNPDSFLRTLPRIAAAEAITVQAITPGS</sequence>
<dbReference type="InterPro" id="IPR018274">
    <property type="entry name" value="PEP_util_AS"/>
</dbReference>
<dbReference type="PIRSF" id="PIRSF000854">
    <property type="entry name" value="PEP_synthase"/>
    <property type="match status" value="1"/>
</dbReference>
<evidence type="ECO:0000256" key="6">
    <source>
        <dbReference type="ARBA" id="ARBA00021623"/>
    </source>
</evidence>
<comment type="caution">
    <text evidence="19">The sequence shown here is derived from an EMBL/GenBank/DDBJ whole genome shotgun (WGS) entry which is preliminary data.</text>
</comment>
<evidence type="ECO:0000256" key="15">
    <source>
        <dbReference type="PIRNR" id="PIRNR000854"/>
    </source>
</evidence>
<dbReference type="InterPro" id="IPR015813">
    <property type="entry name" value="Pyrv/PenolPyrv_kinase-like_dom"/>
</dbReference>
<evidence type="ECO:0000256" key="8">
    <source>
        <dbReference type="ARBA" id="ARBA00022723"/>
    </source>
</evidence>
<evidence type="ECO:0000256" key="3">
    <source>
        <dbReference type="ARBA" id="ARBA00004742"/>
    </source>
</evidence>
<dbReference type="PROSITE" id="PS00742">
    <property type="entry name" value="PEP_ENZYMES_2"/>
    <property type="match status" value="1"/>
</dbReference>
<evidence type="ECO:0000256" key="1">
    <source>
        <dbReference type="ARBA" id="ARBA00001946"/>
    </source>
</evidence>
<dbReference type="Proteomes" id="UP001589536">
    <property type="component" value="Unassembled WGS sequence"/>
</dbReference>
<dbReference type="InterPro" id="IPR000121">
    <property type="entry name" value="PEP_util_C"/>
</dbReference>
<protein>
    <recommendedName>
        <fullName evidence="6 15">Phosphoenolpyruvate synthase</fullName>
        <shortName evidence="15">PEP synthase</shortName>
        <ecNumber evidence="5 15">2.7.9.2</ecNumber>
    </recommendedName>
    <alternativeName>
        <fullName evidence="13 15">Pyruvate, water dikinase</fullName>
    </alternativeName>
</protein>
<keyword evidence="8 15" id="KW-0479">Metal-binding</keyword>
<comment type="catalytic activity">
    <reaction evidence="14 15">
        <text>pyruvate + ATP + H2O = phosphoenolpyruvate + AMP + phosphate + 2 H(+)</text>
        <dbReference type="Rhea" id="RHEA:11364"/>
        <dbReference type="ChEBI" id="CHEBI:15361"/>
        <dbReference type="ChEBI" id="CHEBI:15377"/>
        <dbReference type="ChEBI" id="CHEBI:15378"/>
        <dbReference type="ChEBI" id="CHEBI:30616"/>
        <dbReference type="ChEBI" id="CHEBI:43474"/>
        <dbReference type="ChEBI" id="CHEBI:58702"/>
        <dbReference type="ChEBI" id="CHEBI:456215"/>
        <dbReference type="EC" id="2.7.9.2"/>
    </reaction>
</comment>
<evidence type="ECO:0000256" key="4">
    <source>
        <dbReference type="ARBA" id="ARBA00007837"/>
    </source>
</evidence>
<dbReference type="InterPro" id="IPR008279">
    <property type="entry name" value="PEP-util_enz_mobile_dom"/>
</dbReference>
<evidence type="ECO:0000256" key="14">
    <source>
        <dbReference type="ARBA" id="ARBA00047700"/>
    </source>
</evidence>
<dbReference type="InterPro" id="IPR013815">
    <property type="entry name" value="ATP_grasp_subdomain_1"/>
</dbReference>
<keyword evidence="7 15" id="KW-0808">Transferase</keyword>
<proteinExistence type="inferred from homology"/>
<dbReference type="NCBIfam" id="TIGR01418">
    <property type="entry name" value="PEP_synth"/>
    <property type="match status" value="1"/>
</dbReference>
<evidence type="ECO:0000259" key="17">
    <source>
        <dbReference type="Pfam" id="PF01326"/>
    </source>
</evidence>
<dbReference type="PANTHER" id="PTHR43030:SF1">
    <property type="entry name" value="PHOSPHOENOLPYRUVATE SYNTHASE"/>
    <property type="match status" value="1"/>
</dbReference>
<evidence type="ECO:0000256" key="12">
    <source>
        <dbReference type="ARBA" id="ARBA00022842"/>
    </source>
</evidence>
<dbReference type="Pfam" id="PF00391">
    <property type="entry name" value="PEP-utilizers"/>
    <property type="match status" value="1"/>
</dbReference>
<evidence type="ECO:0000256" key="7">
    <source>
        <dbReference type="ARBA" id="ARBA00022679"/>
    </source>
</evidence>
<evidence type="ECO:0000256" key="11">
    <source>
        <dbReference type="ARBA" id="ARBA00022840"/>
    </source>
</evidence>
<dbReference type="SUPFAM" id="SSF52009">
    <property type="entry name" value="Phosphohistidine domain"/>
    <property type="match status" value="1"/>
</dbReference>
<evidence type="ECO:0000313" key="19">
    <source>
        <dbReference type="EMBL" id="MFB9716839.1"/>
    </source>
</evidence>
<dbReference type="InterPro" id="IPR006319">
    <property type="entry name" value="PEP_synth"/>
</dbReference>
<dbReference type="InterPro" id="IPR023151">
    <property type="entry name" value="PEP_util_CS"/>
</dbReference>
<evidence type="ECO:0000256" key="9">
    <source>
        <dbReference type="ARBA" id="ARBA00022741"/>
    </source>
</evidence>
<dbReference type="EC" id="2.7.9.2" evidence="5 15"/>
<comment type="pathway">
    <text evidence="3 15">Carbohydrate biosynthesis; gluconeogenesis.</text>
</comment>
<evidence type="ECO:0000256" key="13">
    <source>
        <dbReference type="ARBA" id="ARBA00033470"/>
    </source>
</evidence>
<comment type="similarity">
    <text evidence="4 15">Belongs to the PEP-utilizing enzyme family.</text>
</comment>
<dbReference type="Gene3D" id="3.30.470.20">
    <property type="entry name" value="ATP-grasp fold, B domain"/>
    <property type="match status" value="1"/>
</dbReference>
<evidence type="ECO:0000313" key="20">
    <source>
        <dbReference type="Proteomes" id="UP001589536"/>
    </source>
</evidence>
<dbReference type="SUPFAM" id="SSF51621">
    <property type="entry name" value="Phosphoenolpyruvate/pyruvate domain"/>
    <property type="match status" value="1"/>
</dbReference>
<evidence type="ECO:0000256" key="10">
    <source>
        <dbReference type="ARBA" id="ARBA00022777"/>
    </source>
</evidence>
<keyword evidence="11 15" id="KW-0067">ATP-binding</keyword>
<dbReference type="InterPro" id="IPR002192">
    <property type="entry name" value="PPDK_AMP/ATP-bd"/>
</dbReference>
<dbReference type="SUPFAM" id="SSF56059">
    <property type="entry name" value="Glutathione synthetase ATP-binding domain-like"/>
    <property type="match status" value="1"/>
</dbReference>
<dbReference type="EMBL" id="JBHMBH010000066">
    <property type="protein sequence ID" value="MFB9716839.1"/>
    <property type="molecule type" value="Genomic_DNA"/>
</dbReference>
<dbReference type="Pfam" id="PF01326">
    <property type="entry name" value="PPDK_N"/>
    <property type="match status" value="1"/>
</dbReference>
<dbReference type="PROSITE" id="PS00370">
    <property type="entry name" value="PEP_ENZYMES_PHOS_SITE"/>
    <property type="match status" value="1"/>
</dbReference>
<feature type="domain" description="PEP-utilising enzyme mobile" evidence="16">
    <location>
        <begin position="386"/>
        <end position="455"/>
    </location>
</feature>
<reference evidence="19 20" key="1">
    <citation type="submission" date="2024-09" db="EMBL/GenBank/DDBJ databases">
        <authorList>
            <person name="Sun Q."/>
            <person name="Mori K."/>
        </authorList>
    </citation>
    <scope>NUCLEOTIDE SEQUENCE [LARGE SCALE GENOMIC DNA]</scope>
    <source>
        <strain evidence="19 20">JCM 13519</strain>
    </source>
</reference>
<organism evidence="19 20">
    <name type="scientific">Arthrobacter methylotrophus</name>
    <dbReference type="NCBI Taxonomy" id="121291"/>
    <lineage>
        <taxon>Bacteria</taxon>
        <taxon>Bacillati</taxon>
        <taxon>Actinomycetota</taxon>
        <taxon>Actinomycetes</taxon>
        <taxon>Micrococcales</taxon>
        <taxon>Micrococcaceae</taxon>
        <taxon>Arthrobacter</taxon>
    </lineage>
</organism>
<feature type="domain" description="Pyruvate phosphate dikinase AMP/ATP-binding" evidence="17">
    <location>
        <begin position="18"/>
        <end position="342"/>
    </location>
</feature>
<dbReference type="Gene3D" id="3.20.20.60">
    <property type="entry name" value="Phosphoenolpyruvate-binding domains"/>
    <property type="match status" value="1"/>
</dbReference>
<keyword evidence="12 15" id="KW-0460">Magnesium</keyword>
<feature type="domain" description="PEP-utilising enzyme C-terminal" evidence="18">
    <location>
        <begin position="480"/>
        <end position="787"/>
    </location>
</feature>
<gene>
    <name evidence="19" type="primary">ppsA</name>
    <name evidence="19" type="ORF">ACFFPI_22350</name>
</gene>
<dbReference type="InterPro" id="IPR040442">
    <property type="entry name" value="Pyrv_kinase-like_dom_sf"/>
</dbReference>
<dbReference type="PANTHER" id="PTHR43030">
    <property type="entry name" value="PHOSPHOENOLPYRUVATE SYNTHASE"/>
    <property type="match status" value="1"/>
</dbReference>
<keyword evidence="9 15" id="KW-0547">Nucleotide-binding</keyword>
<comment type="function">
    <text evidence="2 15">Catalyzes the phosphorylation of pyruvate to phosphoenolpyruvate.</text>
</comment>